<dbReference type="PIRSF" id="PIRSF004761">
    <property type="entry name" value="Hydrgn_mat_HypA"/>
    <property type="match status" value="1"/>
</dbReference>
<dbReference type="GO" id="GO:0051604">
    <property type="term" value="P:protein maturation"/>
    <property type="evidence" value="ECO:0007669"/>
    <property type="project" value="InterPro"/>
</dbReference>
<dbReference type="HAMAP" id="MF_00213">
    <property type="entry name" value="HypA_HybF"/>
    <property type="match status" value="1"/>
</dbReference>
<comment type="similarity">
    <text evidence="4">Belongs to the HypA/HybF family.</text>
</comment>
<evidence type="ECO:0000256" key="3">
    <source>
        <dbReference type="ARBA" id="ARBA00022833"/>
    </source>
</evidence>
<comment type="caution">
    <text evidence="5">The sequence shown here is derived from an EMBL/GenBank/DDBJ whole genome shotgun (WGS) entry which is preliminary data.</text>
</comment>
<dbReference type="Proteomes" id="UP000503640">
    <property type="component" value="Unassembled WGS sequence"/>
</dbReference>
<dbReference type="EMBL" id="BJTG01000001">
    <property type="protein sequence ID" value="GEJ55749.1"/>
    <property type="molecule type" value="Genomic_DNA"/>
</dbReference>
<evidence type="ECO:0000256" key="4">
    <source>
        <dbReference type="HAMAP-Rule" id="MF_00213"/>
    </source>
</evidence>
<evidence type="ECO:0000256" key="1">
    <source>
        <dbReference type="ARBA" id="ARBA00022596"/>
    </source>
</evidence>
<feature type="binding site" evidence="4">
    <location>
        <position position="91"/>
    </location>
    <ligand>
        <name>Zn(2+)</name>
        <dbReference type="ChEBI" id="CHEBI:29105"/>
    </ligand>
</feature>
<dbReference type="Gene3D" id="3.30.2320.80">
    <property type="match status" value="1"/>
</dbReference>
<protein>
    <recommendedName>
        <fullName evidence="4">Hydrogenase maturation factor HypA</fullName>
    </recommendedName>
</protein>
<keyword evidence="6" id="KW-1185">Reference proteome</keyword>
<reference evidence="6" key="1">
    <citation type="journal article" date="2020" name="Appl. Environ. Microbiol.">
        <title>Diazotrophic Anaeromyxobacter Isolates from Soils.</title>
        <authorList>
            <person name="Masuda Y."/>
            <person name="Yamanaka H."/>
            <person name="Xu Z.X."/>
            <person name="Shiratori Y."/>
            <person name="Aono T."/>
            <person name="Amachi S."/>
            <person name="Senoo K."/>
            <person name="Itoh H."/>
        </authorList>
    </citation>
    <scope>NUCLEOTIDE SEQUENCE [LARGE SCALE GENOMIC DNA]</scope>
    <source>
        <strain evidence="6">R267</strain>
    </source>
</reference>
<evidence type="ECO:0000313" key="6">
    <source>
        <dbReference type="Proteomes" id="UP000503640"/>
    </source>
</evidence>
<dbReference type="PANTHER" id="PTHR34535">
    <property type="entry name" value="HYDROGENASE MATURATION FACTOR HYPA"/>
    <property type="match status" value="1"/>
</dbReference>
<feature type="binding site" evidence="4">
    <location>
        <position position="76"/>
    </location>
    <ligand>
        <name>Zn(2+)</name>
        <dbReference type="ChEBI" id="CHEBI:29105"/>
    </ligand>
</feature>
<dbReference type="GO" id="GO:0008270">
    <property type="term" value="F:zinc ion binding"/>
    <property type="evidence" value="ECO:0007669"/>
    <property type="project" value="UniProtKB-UniRule"/>
</dbReference>
<accession>A0A7I9VHM9</accession>
<evidence type="ECO:0000313" key="5">
    <source>
        <dbReference type="EMBL" id="GEJ55749.1"/>
    </source>
</evidence>
<feature type="binding site" evidence="4">
    <location>
        <position position="2"/>
    </location>
    <ligand>
        <name>Ni(2+)</name>
        <dbReference type="ChEBI" id="CHEBI:49786"/>
    </ligand>
</feature>
<organism evidence="5 6">
    <name type="scientific">Anaeromyxobacter diazotrophicus</name>
    <dbReference type="NCBI Taxonomy" id="2590199"/>
    <lineage>
        <taxon>Bacteria</taxon>
        <taxon>Pseudomonadati</taxon>
        <taxon>Myxococcota</taxon>
        <taxon>Myxococcia</taxon>
        <taxon>Myxococcales</taxon>
        <taxon>Cystobacterineae</taxon>
        <taxon>Anaeromyxobacteraceae</taxon>
        <taxon>Anaeromyxobacter</taxon>
    </lineage>
</organism>
<evidence type="ECO:0000256" key="2">
    <source>
        <dbReference type="ARBA" id="ARBA00022723"/>
    </source>
</evidence>
<dbReference type="PANTHER" id="PTHR34535:SF3">
    <property type="entry name" value="HYDROGENASE MATURATION FACTOR HYPA"/>
    <property type="match status" value="1"/>
</dbReference>
<proteinExistence type="inferred from homology"/>
<keyword evidence="2 4" id="KW-0479">Metal-binding</keyword>
<keyword evidence="3 4" id="KW-0862">Zinc</keyword>
<feature type="binding site" evidence="4">
    <location>
        <position position="73"/>
    </location>
    <ligand>
        <name>Zn(2+)</name>
        <dbReference type="ChEBI" id="CHEBI:29105"/>
    </ligand>
</feature>
<sequence length="114" mass="12709">MHEYSLVEALIRRVEEEARSRRAVAIHGLKVSLGELAGVDPELFQTAFETFRQGTLCERTALEVVHYPARWVCPRCGKTFARGDILRCEPCGAPAQLTPQSDALLLDAIDMEIP</sequence>
<gene>
    <name evidence="4 5" type="primary">hypA</name>
    <name evidence="5" type="ORF">AMYX_04900</name>
</gene>
<dbReference type="AlphaFoldDB" id="A0A7I9VHM9"/>
<dbReference type="InterPro" id="IPR000688">
    <property type="entry name" value="HypA/HybF"/>
</dbReference>
<dbReference type="GO" id="GO:0016151">
    <property type="term" value="F:nickel cation binding"/>
    <property type="evidence" value="ECO:0007669"/>
    <property type="project" value="UniProtKB-UniRule"/>
</dbReference>
<keyword evidence="1 4" id="KW-0533">Nickel</keyword>
<dbReference type="RefSeq" id="WP_176062543.1">
    <property type="nucleotide sequence ID" value="NZ_BJTG01000001.1"/>
</dbReference>
<comment type="function">
    <text evidence="4">Involved in the maturation of [NiFe] hydrogenases. Required for nickel insertion into the metal center of the hydrogenase.</text>
</comment>
<dbReference type="Pfam" id="PF01155">
    <property type="entry name" value="HypA"/>
    <property type="match status" value="1"/>
</dbReference>
<feature type="binding site" evidence="4">
    <location>
        <position position="88"/>
    </location>
    <ligand>
        <name>Zn(2+)</name>
        <dbReference type="ChEBI" id="CHEBI:29105"/>
    </ligand>
</feature>
<name>A0A7I9VHM9_9BACT</name>